<organism evidence="2 3">
    <name type="scientific">Symbiodinium natans</name>
    <dbReference type="NCBI Taxonomy" id="878477"/>
    <lineage>
        <taxon>Eukaryota</taxon>
        <taxon>Sar</taxon>
        <taxon>Alveolata</taxon>
        <taxon>Dinophyceae</taxon>
        <taxon>Suessiales</taxon>
        <taxon>Symbiodiniaceae</taxon>
        <taxon>Symbiodinium</taxon>
    </lineage>
</organism>
<keyword evidence="1" id="KW-0732">Signal</keyword>
<sequence length="211" mass="23344">MSAWTWLASLVGLGEGPTPGETADDQDALIATLLRANCSEHQLKLRDPVEHQLERANYHCDFAKRQAHRLTLLLRDVVAKRDVLRGQAEEAAVLQARLRAQLQRALSERDAWRIDAHQLRNELLGRMAPHQKFMVKNGSLERDILRVQAGAVAAVFPTLLSISEPQTDGVDSCAFLSMYVLSRDESVRSFGSLIALTHELGTSATLKPVSA</sequence>
<dbReference type="EMBL" id="CAJNDS010002219">
    <property type="protein sequence ID" value="CAE7379380.1"/>
    <property type="molecule type" value="Genomic_DNA"/>
</dbReference>
<reference evidence="2" key="1">
    <citation type="submission" date="2021-02" db="EMBL/GenBank/DDBJ databases">
        <authorList>
            <person name="Dougan E. K."/>
            <person name="Rhodes N."/>
            <person name="Thang M."/>
            <person name="Chan C."/>
        </authorList>
    </citation>
    <scope>NUCLEOTIDE SEQUENCE</scope>
</reference>
<gene>
    <name evidence="2" type="ORF">SNAT2548_LOCUS20714</name>
</gene>
<name>A0A812Q7M2_9DINO</name>
<dbReference type="Proteomes" id="UP000604046">
    <property type="component" value="Unassembled WGS sequence"/>
</dbReference>
<evidence type="ECO:0000256" key="1">
    <source>
        <dbReference type="SAM" id="SignalP"/>
    </source>
</evidence>
<feature type="chain" id="PRO_5032396149" evidence="1">
    <location>
        <begin position="17"/>
        <end position="211"/>
    </location>
</feature>
<protein>
    <submittedName>
        <fullName evidence="2">Uncharacterized protein</fullName>
    </submittedName>
</protein>
<accession>A0A812Q7M2</accession>
<proteinExistence type="predicted"/>
<evidence type="ECO:0000313" key="2">
    <source>
        <dbReference type="EMBL" id="CAE7379380.1"/>
    </source>
</evidence>
<dbReference type="AlphaFoldDB" id="A0A812Q7M2"/>
<comment type="caution">
    <text evidence="2">The sequence shown here is derived from an EMBL/GenBank/DDBJ whole genome shotgun (WGS) entry which is preliminary data.</text>
</comment>
<feature type="signal peptide" evidence="1">
    <location>
        <begin position="1"/>
        <end position="16"/>
    </location>
</feature>
<evidence type="ECO:0000313" key="3">
    <source>
        <dbReference type="Proteomes" id="UP000604046"/>
    </source>
</evidence>
<keyword evidence="3" id="KW-1185">Reference proteome</keyword>